<organism evidence="2 3">
    <name type="scientific">Erwinia typographi</name>
    <dbReference type="NCBI Taxonomy" id="371042"/>
    <lineage>
        <taxon>Bacteria</taxon>
        <taxon>Pseudomonadati</taxon>
        <taxon>Pseudomonadota</taxon>
        <taxon>Gammaproteobacteria</taxon>
        <taxon>Enterobacterales</taxon>
        <taxon>Erwiniaceae</taxon>
        <taxon>Erwinia</taxon>
    </lineage>
</organism>
<evidence type="ECO:0000256" key="1">
    <source>
        <dbReference type="ARBA" id="ARBA00008618"/>
    </source>
</evidence>
<dbReference type="Pfam" id="PF03230">
    <property type="entry name" value="Antirestrict"/>
    <property type="match status" value="1"/>
</dbReference>
<dbReference type="RefSeq" id="WP_034898620.1">
    <property type="nucleotide sequence ID" value="NZ_JRUQ01000078.1"/>
</dbReference>
<sequence>MHTVNVKAATRESAEQFKVDERQRYCVTDGGERLDFIPALFFTPSADNMIASWLRQHSDYDGGFWSYWIIPQGTGGNVAPNCVRFTTTQTGYIAPEGEQHYNMVIPGNYFEADVSADAAGIIATLMIMNWLSWQVADMGPEYSKVCKHLVARQDALKDYISIIKHPEAYLIYRAID</sequence>
<dbReference type="EMBL" id="JRUQ01000078">
    <property type="protein sequence ID" value="KGT87123.1"/>
    <property type="molecule type" value="Genomic_DNA"/>
</dbReference>
<protein>
    <submittedName>
        <fullName evidence="2">Antirestriction protein</fullName>
    </submittedName>
</protein>
<dbReference type="eggNOG" id="ENOG502ZA66">
    <property type="taxonomic scope" value="Bacteria"/>
</dbReference>
<proteinExistence type="inferred from homology"/>
<dbReference type="InterPro" id="IPR042297">
    <property type="entry name" value="Antirestriction_sf"/>
</dbReference>
<name>A0A0A3ZN23_9GAMM</name>
<keyword evidence="3" id="KW-1185">Reference proteome</keyword>
<dbReference type="Proteomes" id="UP000030351">
    <property type="component" value="Unassembled WGS sequence"/>
</dbReference>
<evidence type="ECO:0000313" key="2">
    <source>
        <dbReference type="EMBL" id="KGT87123.1"/>
    </source>
</evidence>
<dbReference type="AlphaFoldDB" id="A0A0A3ZN23"/>
<dbReference type="Gene3D" id="3.30.70.3580">
    <property type="entry name" value="Antirestriction protein"/>
    <property type="match status" value="1"/>
</dbReference>
<reference evidence="2 3" key="1">
    <citation type="submission" date="2014-10" db="EMBL/GenBank/DDBJ databases">
        <title>Genome sequence of Erwinia typographi M043b.</title>
        <authorList>
            <person name="Chan K.-G."/>
            <person name="Tan W.-S."/>
        </authorList>
    </citation>
    <scope>NUCLEOTIDE SEQUENCE [LARGE SCALE GENOMIC DNA]</scope>
    <source>
        <strain evidence="2 3">M043b</strain>
    </source>
</reference>
<dbReference type="OrthoDB" id="1164967at2"/>
<accession>A0A0A3ZN23</accession>
<dbReference type="InterPro" id="IPR004914">
    <property type="entry name" value="Antirestrict"/>
</dbReference>
<gene>
    <name evidence="2" type="ORF">NG99_24045</name>
</gene>
<comment type="similarity">
    <text evidence="1">Belongs to the antirestriction protein family.</text>
</comment>
<comment type="caution">
    <text evidence="2">The sequence shown here is derived from an EMBL/GenBank/DDBJ whole genome shotgun (WGS) entry which is preliminary data.</text>
</comment>
<evidence type="ECO:0000313" key="3">
    <source>
        <dbReference type="Proteomes" id="UP000030351"/>
    </source>
</evidence>